<dbReference type="Proteomes" id="UP000431269">
    <property type="component" value="Chromosome"/>
</dbReference>
<feature type="signal peptide" evidence="1">
    <location>
        <begin position="1"/>
        <end position="21"/>
    </location>
</feature>
<evidence type="ECO:0000313" key="2">
    <source>
        <dbReference type="EMBL" id="QGZ96045.1"/>
    </source>
</evidence>
<dbReference type="KEGG" id="tsv:DSM104635_02901"/>
<evidence type="ECO:0000313" key="3">
    <source>
        <dbReference type="Proteomes" id="UP000431269"/>
    </source>
</evidence>
<gene>
    <name evidence="2" type="ORF">DSM104635_02901</name>
</gene>
<accession>A0A6I6ML02</accession>
<dbReference type="PROSITE" id="PS51257">
    <property type="entry name" value="PROKAR_LIPOPROTEIN"/>
    <property type="match status" value="1"/>
</dbReference>
<evidence type="ECO:0000256" key="1">
    <source>
        <dbReference type="SAM" id="SignalP"/>
    </source>
</evidence>
<dbReference type="AlphaFoldDB" id="A0A6I6ML02"/>
<dbReference type="EMBL" id="CP047045">
    <property type="protein sequence ID" value="QGZ96045.1"/>
    <property type="molecule type" value="Genomic_DNA"/>
</dbReference>
<organism evidence="2 3">
    <name type="scientific">Terricaulis silvestris</name>
    <dbReference type="NCBI Taxonomy" id="2686094"/>
    <lineage>
        <taxon>Bacteria</taxon>
        <taxon>Pseudomonadati</taxon>
        <taxon>Pseudomonadota</taxon>
        <taxon>Alphaproteobacteria</taxon>
        <taxon>Caulobacterales</taxon>
        <taxon>Caulobacteraceae</taxon>
        <taxon>Terricaulis</taxon>
    </lineage>
</organism>
<name>A0A6I6ML02_9CAUL</name>
<sequence length="174" mass="17702">MRKFLVSAAVAVLLGACSPPAQDTAETPAPPPTMIACNALSPNAARQVAVGEEVVAAAAASDLRGGSIAPGAYDLISATRVGSPTGWMGTRAVALDVGEATSGVVTFNWAGAAPGGESDRWTASFTDTPQPHMTFTCGRMGEVEVDFAAQGNGLQLRLPDGANGSLLLTFERRA</sequence>
<protein>
    <submittedName>
        <fullName evidence="2">Uncharacterized protein</fullName>
    </submittedName>
</protein>
<proteinExistence type="predicted"/>
<dbReference type="RefSeq" id="WP_158766860.1">
    <property type="nucleotide sequence ID" value="NZ_CP047045.1"/>
</dbReference>
<feature type="chain" id="PRO_5026214762" evidence="1">
    <location>
        <begin position="22"/>
        <end position="174"/>
    </location>
</feature>
<reference evidence="3" key="1">
    <citation type="submission" date="2019-12" db="EMBL/GenBank/DDBJ databases">
        <title>Complete genome of Terracaulis silvestris 0127_4.</title>
        <authorList>
            <person name="Vieira S."/>
            <person name="Riedel T."/>
            <person name="Sproer C."/>
            <person name="Pascual J."/>
            <person name="Boedeker C."/>
            <person name="Overmann J."/>
        </authorList>
    </citation>
    <scope>NUCLEOTIDE SEQUENCE [LARGE SCALE GENOMIC DNA]</scope>
    <source>
        <strain evidence="3">0127_4</strain>
    </source>
</reference>
<keyword evidence="1" id="KW-0732">Signal</keyword>
<keyword evidence="3" id="KW-1185">Reference proteome</keyword>